<dbReference type="EMBL" id="BMAU01021333">
    <property type="protein sequence ID" value="GFY15088.1"/>
    <property type="molecule type" value="Genomic_DNA"/>
</dbReference>
<keyword evidence="1" id="KW-0863">Zinc-finger</keyword>
<reference evidence="4" key="1">
    <citation type="submission" date="2020-08" db="EMBL/GenBank/DDBJ databases">
        <title>Multicomponent nature underlies the extraordinary mechanical properties of spider dragline silk.</title>
        <authorList>
            <person name="Kono N."/>
            <person name="Nakamura H."/>
            <person name="Mori M."/>
            <person name="Yoshida Y."/>
            <person name="Ohtoshi R."/>
            <person name="Malay A.D."/>
            <person name="Moran D.A.P."/>
            <person name="Tomita M."/>
            <person name="Numata K."/>
            <person name="Arakawa K."/>
        </authorList>
    </citation>
    <scope>NUCLEOTIDE SEQUENCE</scope>
</reference>
<dbReference type="GO" id="GO:0008270">
    <property type="term" value="F:zinc ion binding"/>
    <property type="evidence" value="ECO:0007669"/>
    <property type="project" value="UniProtKB-KW"/>
</dbReference>
<dbReference type="GO" id="GO:0003676">
    <property type="term" value="F:nucleic acid binding"/>
    <property type="evidence" value="ECO:0007669"/>
    <property type="project" value="InterPro"/>
</dbReference>
<feature type="domain" description="CCHC-type" evidence="3">
    <location>
        <begin position="134"/>
        <end position="150"/>
    </location>
</feature>
<name>A0A8X6SPA6_TRICX</name>
<evidence type="ECO:0000256" key="2">
    <source>
        <dbReference type="SAM" id="Coils"/>
    </source>
</evidence>
<dbReference type="AlphaFoldDB" id="A0A8X6SPA6"/>
<dbReference type="InterPro" id="IPR001878">
    <property type="entry name" value="Znf_CCHC"/>
</dbReference>
<keyword evidence="5" id="KW-1185">Reference proteome</keyword>
<evidence type="ECO:0000259" key="3">
    <source>
        <dbReference type="PROSITE" id="PS50158"/>
    </source>
</evidence>
<keyword evidence="1" id="KW-0862">Zinc</keyword>
<dbReference type="Proteomes" id="UP000887159">
    <property type="component" value="Unassembled WGS sequence"/>
</dbReference>
<organism evidence="4 5">
    <name type="scientific">Trichonephila clavipes</name>
    <name type="common">Golden silk orbweaver</name>
    <name type="synonym">Nephila clavipes</name>
    <dbReference type="NCBI Taxonomy" id="2585209"/>
    <lineage>
        <taxon>Eukaryota</taxon>
        <taxon>Metazoa</taxon>
        <taxon>Ecdysozoa</taxon>
        <taxon>Arthropoda</taxon>
        <taxon>Chelicerata</taxon>
        <taxon>Arachnida</taxon>
        <taxon>Araneae</taxon>
        <taxon>Araneomorphae</taxon>
        <taxon>Entelegynae</taxon>
        <taxon>Araneoidea</taxon>
        <taxon>Nephilidae</taxon>
        <taxon>Trichonephila</taxon>
    </lineage>
</organism>
<accession>A0A8X6SPA6</accession>
<evidence type="ECO:0000313" key="5">
    <source>
        <dbReference type="Proteomes" id="UP000887159"/>
    </source>
</evidence>
<dbReference type="SUPFAM" id="SSF57756">
    <property type="entry name" value="Retrovirus zinc finger-like domains"/>
    <property type="match status" value="1"/>
</dbReference>
<keyword evidence="2" id="KW-0175">Coiled coil</keyword>
<proteinExistence type="predicted"/>
<sequence length="165" mass="18875">MAVRFFRPVLSITYCWLPLNISSIAWGLVLEDVHASPLLLLNFAKYFVDGLKYGEIQKAVRLADVQDLKSALLYALQLQAATQASRRDCHSIRTARITADEPCESRCIKEIEKLKEEMQALMAQRQKQEKRNFKCWGCSGTGHLRRICPRSRKEENTASSSKQEN</sequence>
<evidence type="ECO:0000256" key="1">
    <source>
        <dbReference type="PROSITE-ProRule" id="PRU00047"/>
    </source>
</evidence>
<dbReference type="InterPro" id="IPR036875">
    <property type="entry name" value="Znf_CCHC_sf"/>
</dbReference>
<dbReference type="PROSITE" id="PS50158">
    <property type="entry name" value="ZF_CCHC"/>
    <property type="match status" value="1"/>
</dbReference>
<comment type="caution">
    <text evidence="4">The sequence shown here is derived from an EMBL/GenBank/DDBJ whole genome shotgun (WGS) entry which is preliminary data.</text>
</comment>
<evidence type="ECO:0000313" key="4">
    <source>
        <dbReference type="EMBL" id="GFY15088.1"/>
    </source>
</evidence>
<feature type="coiled-coil region" evidence="2">
    <location>
        <begin position="104"/>
        <end position="131"/>
    </location>
</feature>
<keyword evidence="1" id="KW-0479">Metal-binding</keyword>
<protein>
    <recommendedName>
        <fullName evidence="3">CCHC-type domain-containing protein</fullName>
    </recommendedName>
</protein>
<gene>
    <name evidence="4" type="primary">NCL1_43423</name>
    <name evidence="4" type="ORF">TNCV_4493411</name>
</gene>